<dbReference type="RefSeq" id="WP_328986920.1">
    <property type="nucleotide sequence ID" value="NZ_CP121472.1"/>
</dbReference>
<feature type="compositionally biased region" description="Polar residues" evidence="2">
    <location>
        <begin position="138"/>
        <end position="147"/>
    </location>
</feature>
<protein>
    <submittedName>
        <fullName evidence="3">Polymer-forming cytoskeletal</fullName>
    </submittedName>
</protein>
<evidence type="ECO:0000313" key="3">
    <source>
        <dbReference type="EMBL" id="WPL16375.1"/>
    </source>
</evidence>
<keyword evidence="4" id="KW-1185">Reference proteome</keyword>
<feature type="region of interest" description="Disordered" evidence="2">
    <location>
        <begin position="137"/>
        <end position="186"/>
    </location>
</feature>
<dbReference type="EMBL" id="CP121472">
    <property type="protein sequence ID" value="WPL16375.1"/>
    <property type="molecule type" value="Genomic_DNA"/>
</dbReference>
<proteinExistence type="inferred from homology"/>
<dbReference type="PANTHER" id="PTHR35024:SF4">
    <property type="entry name" value="POLYMER-FORMING CYTOSKELETAL PROTEIN"/>
    <property type="match status" value="1"/>
</dbReference>
<dbReference type="InterPro" id="IPR007607">
    <property type="entry name" value="BacA/B"/>
</dbReference>
<accession>A0ABZ0S9Y3</accession>
<dbReference type="PANTHER" id="PTHR35024">
    <property type="entry name" value="HYPOTHETICAL CYTOSOLIC PROTEIN"/>
    <property type="match status" value="1"/>
</dbReference>
<sequence>MSRIRRVKPPKVVTVIGQGTIVEGHIRFSGALHLDGKIKGEVTAEPETNAALIISEQGAIEGDVKVEQLITDGSIVGDVHARDRVELGAHARIAGTLYYQLLEMAMGAEVNGKLVHCDSAELQRLTYDGRHFEETVTLKESSGTSGNAAEKAEDNANSDKDNANSDKDTANSRSRRASAKPATASA</sequence>
<feature type="compositionally biased region" description="Basic and acidic residues" evidence="2">
    <location>
        <begin position="150"/>
        <end position="170"/>
    </location>
</feature>
<organism evidence="3 4">
    <name type="scientific">Thiorhodovibrio winogradskyi</name>
    <dbReference type="NCBI Taxonomy" id="77007"/>
    <lineage>
        <taxon>Bacteria</taxon>
        <taxon>Pseudomonadati</taxon>
        <taxon>Pseudomonadota</taxon>
        <taxon>Gammaproteobacteria</taxon>
        <taxon>Chromatiales</taxon>
        <taxon>Chromatiaceae</taxon>
        <taxon>Thiorhodovibrio</taxon>
    </lineage>
</organism>
<dbReference type="Pfam" id="PF04519">
    <property type="entry name" value="Bactofilin"/>
    <property type="match status" value="1"/>
</dbReference>
<reference evidence="3 4" key="1">
    <citation type="journal article" date="2023" name="Microorganisms">
        <title>Thiorhodovibrio frisius and Trv. litoralis spp. nov., Two Novel Members from a Clade of Fastidious Purple Sulfur Bacteria That Exhibit Unique Red-Shifted Light-Harvesting Capabilities.</title>
        <authorList>
            <person name="Methner A."/>
            <person name="Kuzyk S.B."/>
            <person name="Petersen J."/>
            <person name="Bauer S."/>
            <person name="Brinkmann H."/>
            <person name="Sichau K."/>
            <person name="Wanner G."/>
            <person name="Wolf J."/>
            <person name="Neumann-Schaal M."/>
            <person name="Henke P."/>
            <person name="Tank M."/>
            <person name="Sproer C."/>
            <person name="Bunk B."/>
            <person name="Overmann J."/>
        </authorList>
    </citation>
    <scope>NUCLEOTIDE SEQUENCE [LARGE SCALE GENOMIC DNA]</scope>
    <source>
        <strain evidence="3 4">DSM 6702</strain>
    </source>
</reference>
<evidence type="ECO:0000256" key="2">
    <source>
        <dbReference type="SAM" id="MobiDB-lite"/>
    </source>
</evidence>
<dbReference type="Proteomes" id="UP001432180">
    <property type="component" value="Chromosome"/>
</dbReference>
<evidence type="ECO:0000256" key="1">
    <source>
        <dbReference type="ARBA" id="ARBA00044755"/>
    </source>
</evidence>
<comment type="similarity">
    <text evidence="1">Belongs to the bactofilin family.</text>
</comment>
<name>A0ABZ0S9Y3_9GAMM</name>
<evidence type="ECO:0000313" key="4">
    <source>
        <dbReference type="Proteomes" id="UP001432180"/>
    </source>
</evidence>
<gene>
    <name evidence="3" type="ORF">Thiowin_01329</name>
</gene>